<keyword evidence="14" id="KW-0808">Transferase</keyword>
<evidence type="ECO:0000259" key="30">
    <source>
        <dbReference type="PROSITE" id="PS50939"/>
    </source>
</evidence>
<dbReference type="Gene3D" id="1.20.120.1770">
    <property type="match status" value="1"/>
</dbReference>
<feature type="transmembrane region" description="Helical" evidence="28">
    <location>
        <begin position="1407"/>
        <end position="1424"/>
    </location>
</feature>
<dbReference type="FunFam" id="2.60.40.4060:FF:000003">
    <property type="entry name" value="Ferric chelate reductase 1"/>
    <property type="match status" value="1"/>
</dbReference>
<evidence type="ECO:0000256" key="20">
    <source>
        <dbReference type="ARBA" id="ARBA00023056"/>
    </source>
</evidence>
<name>A0AAN7WUZ9_ELEMC</name>
<evidence type="ECO:0000256" key="17">
    <source>
        <dbReference type="ARBA" id="ARBA00022982"/>
    </source>
</evidence>
<evidence type="ECO:0000256" key="21">
    <source>
        <dbReference type="ARBA" id="ARBA00023136"/>
    </source>
</evidence>
<keyword evidence="20" id="KW-0320">Glycogen biosynthesis</keyword>
<evidence type="ECO:0000256" key="13">
    <source>
        <dbReference type="ARBA" id="ARBA00022676"/>
    </source>
</evidence>
<evidence type="ECO:0000313" key="33">
    <source>
        <dbReference type="Proteomes" id="UP001346869"/>
    </source>
</evidence>
<keyword evidence="17" id="KW-0249">Electron transport</keyword>
<feature type="domain" description="Cytochrome b561" evidence="30">
    <location>
        <begin position="1259"/>
        <end position="1459"/>
    </location>
</feature>
<evidence type="ECO:0000259" key="29">
    <source>
        <dbReference type="PROSITE" id="PS50836"/>
    </source>
</evidence>
<dbReference type="EMBL" id="JAUZQC010000023">
    <property type="protein sequence ID" value="KAK5849980.1"/>
    <property type="molecule type" value="Genomic_DNA"/>
</dbReference>
<keyword evidence="18 28" id="KW-1133">Transmembrane helix</keyword>
<evidence type="ECO:0000256" key="2">
    <source>
        <dbReference type="ARBA" id="ARBA00000927"/>
    </source>
</evidence>
<dbReference type="Pfam" id="PF14702">
    <property type="entry name" value="hGDE_central"/>
    <property type="match status" value="1"/>
</dbReference>
<dbReference type="Gene3D" id="2.60.40.4060">
    <property type="entry name" value="Reeler domain"/>
    <property type="match status" value="1"/>
</dbReference>
<keyword evidence="15 28" id="KW-0812">Transmembrane</keyword>
<dbReference type="SMART" id="SM00664">
    <property type="entry name" value="DoH"/>
    <property type="match status" value="1"/>
</dbReference>
<dbReference type="EC" id="2.4.1.25" evidence="8"/>
<keyword evidence="24" id="KW-0326">Glycosidase</keyword>
<dbReference type="PROSITE" id="PS50939">
    <property type="entry name" value="CYTOCHROME_B561"/>
    <property type="match status" value="1"/>
</dbReference>
<keyword evidence="16" id="KW-0378">Hydrolase</keyword>
<evidence type="ECO:0000256" key="12">
    <source>
        <dbReference type="ARBA" id="ARBA00022490"/>
    </source>
</evidence>
<evidence type="ECO:0000256" key="1">
    <source>
        <dbReference type="ARBA" id="ARBA00000439"/>
    </source>
</evidence>
<dbReference type="CDD" id="cd08544">
    <property type="entry name" value="Reeler"/>
    <property type="match status" value="1"/>
</dbReference>
<dbReference type="InterPro" id="IPR008928">
    <property type="entry name" value="6-hairpin_glycosidase_sf"/>
</dbReference>
<organism evidence="32 33">
    <name type="scientific">Eleginops maclovinus</name>
    <name type="common">Patagonian blennie</name>
    <name type="synonym">Eleginus maclovinus</name>
    <dbReference type="NCBI Taxonomy" id="56733"/>
    <lineage>
        <taxon>Eukaryota</taxon>
        <taxon>Metazoa</taxon>
        <taxon>Chordata</taxon>
        <taxon>Craniata</taxon>
        <taxon>Vertebrata</taxon>
        <taxon>Euteleostomi</taxon>
        <taxon>Actinopterygii</taxon>
        <taxon>Neopterygii</taxon>
        <taxon>Teleostei</taxon>
        <taxon>Neoteleostei</taxon>
        <taxon>Acanthomorphata</taxon>
        <taxon>Eupercaria</taxon>
        <taxon>Perciformes</taxon>
        <taxon>Notothenioidei</taxon>
        <taxon>Eleginopidae</taxon>
        <taxon>Eleginops</taxon>
    </lineage>
</organism>
<evidence type="ECO:0000256" key="18">
    <source>
        <dbReference type="ARBA" id="ARBA00022989"/>
    </source>
</evidence>
<keyword evidence="12" id="KW-0963">Cytoplasm</keyword>
<evidence type="ECO:0000256" key="3">
    <source>
        <dbReference type="ARBA" id="ARBA00001970"/>
    </source>
</evidence>
<evidence type="ECO:0000256" key="6">
    <source>
        <dbReference type="ARBA" id="ARBA00004496"/>
    </source>
</evidence>
<evidence type="ECO:0000256" key="4">
    <source>
        <dbReference type="ARBA" id="ARBA00003530"/>
    </source>
</evidence>
<dbReference type="Pfam" id="PF03351">
    <property type="entry name" value="DOMON"/>
    <property type="match status" value="1"/>
</dbReference>
<comment type="catalytic activity">
    <reaction evidence="1">
        <text>Transfers a segment of a (1-&gt;4)-alpha-D-glucan to a new position in an acceptor, which may be glucose or a (1-&gt;4)-alpha-D-glucan.</text>
        <dbReference type="EC" id="2.4.1.25"/>
    </reaction>
</comment>
<proteinExistence type="inferred from homology"/>
<dbReference type="GO" id="GO:0004134">
    <property type="term" value="F:4-alpha-glucanotransferase activity"/>
    <property type="evidence" value="ECO:0007669"/>
    <property type="project" value="UniProtKB-EC"/>
</dbReference>
<dbReference type="PANTHER" id="PTHR10569:SF2">
    <property type="entry name" value="GLYCOGEN DEBRANCHING ENZYME"/>
    <property type="match status" value="1"/>
</dbReference>
<dbReference type="EC" id="3.2.1.33" evidence="9"/>
<evidence type="ECO:0000256" key="28">
    <source>
        <dbReference type="SAM" id="Phobius"/>
    </source>
</evidence>
<dbReference type="InterPro" id="IPR010401">
    <property type="entry name" value="AGL/Gdb1"/>
</dbReference>
<dbReference type="SUPFAM" id="SSF48208">
    <property type="entry name" value="Six-hairpin glycosidases"/>
    <property type="match status" value="1"/>
</dbReference>
<feature type="region of interest" description="Disordered" evidence="27">
    <location>
        <begin position="955"/>
        <end position="975"/>
    </location>
</feature>
<reference evidence="32 33" key="2">
    <citation type="journal article" date="2023" name="Mol. Biol. Evol.">
        <title>Genomics of Secondarily Temperate Adaptation in the Only Non-Antarctic Icefish.</title>
        <authorList>
            <person name="Rivera-Colon A.G."/>
            <person name="Rayamajhi N."/>
            <person name="Minhas B.F."/>
            <person name="Madrigal G."/>
            <person name="Bilyk K.T."/>
            <person name="Yoon V."/>
            <person name="Hune M."/>
            <person name="Gregory S."/>
            <person name="Cheng C.H.C."/>
            <person name="Catchen J.M."/>
        </authorList>
    </citation>
    <scope>NUCLEOTIDE SEQUENCE [LARGE SCALE GENOMIC DNA]</scope>
    <source>
        <strain evidence="32">JMC-PN-2008</strain>
    </source>
</reference>
<keyword evidence="19" id="KW-0408">Iron</keyword>
<dbReference type="InterPro" id="IPR032790">
    <property type="entry name" value="GDE_C"/>
</dbReference>
<dbReference type="PROSITE" id="PS51019">
    <property type="entry name" value="REELIN"/>
    <property type="match status" value="1"/>
</dbReference>
<evidence type="ECO:0000256" key="19">
    <source>
        <dbReference type="ARBA" id="ARBA00023004"/>
    </source>
</evidence>
<evidence type="ECO:0000256" key="22">
    <source>
        <dbReference type="ARBA" id="ARBA00023180"/>
    </source>
</evidence>
<keyword evidence="33" id="KW-1185">Reference proteome</keyword>
<feature type="transmembrane region" description="Helical" evidence="28">
    <location>
        <begin position="1288"/>
        <end position="1310"/>
    </location>
</feature>
<dbReference type="SMART" id="SM00665">
    <property type="entry name" value="B561"/>
    <property type="match status" value="1"/>
</dbReference>
<feature type="transmembrane region" description="Helical" evidence="28">
    <location>
        <begin position="1471"/>
        <end position="1494"/>
    </location>
</feature>
<dbReference type="Pfam" id="PF06202">
    <property type="entry name" value="GDE_C"/>
    <property type="match status" value="1"/>
</dbReference>
<sequence length="1497" mass="166719">MRDAVGASERQEDWGYQSWFGKEPVGAFSQPSNRPLIPAVTHTMFMDRSSNHHSPIQKSSVYDFLPRSTLVSMACCATGSTREYDQLIPQQLSTMKENQQYTCWNSEAHTSSNQVNLQTGILAVKLALNRLHYRLAAEGFSQVKVEQLGEGVVAVTRHCPTSHQSVVAVLRRAIKNPETHHYSNDVPPMLIPGWIKEVVLEARTIVGCTNSNKKDDNMNVLPNCTVDIKEHIQLNDSKLLKKADMVPKHNGVLEEVVFEKLTPGSIIIFRVTQEPRSHEKLGNLRRQLIQFSPQYQTGSLAENSTPSILTKPLMSIMSKLTLADMNVLLYHCDAEEREDGGGCYNIPSWLPLLYGGLQGLMSVLAEIRPKNDLGHPLCDNLRQGDWMMDYVSNRLLAKGGALGEVGHWFQAMFGYLKHIPRYLVPCYFDSIIQGAYNTALEAVFKRMSSFVQNGSSLVKQLALGSVQMCGVDHSWALPIISPHLKDVQCSLHEVTEEQRFVSLAAGLPHFCAGQFRCWGRDTFISLRGLLLLTGRYLEARIIILAFAGTLHYGLIPNQLGKGTSVRYNCRDAVWWWLQCIQEYCTLVPDGVSILKCPVKRMYPNISELKPNGAKEQPLYDVIQEVMQRHMHGIQFRETNAGPQLDSNMSNEGFNVEAGVDQTTGFISGGNRFNCGTWMDKMGESERAHNKGIPATPRDGSAVEIVGLCKSTIRWLVKLHNNGHFPYAAVNIRRGGQTYSESYVKWDLKIQENFEKNFFIPHDPQDYEGRQPELVHKRGIYKDSFGSSSPWCDYQLRTNFPIAMVMAPELFTVEKAWEALGIAERKLLGPLGMKTLDPDDMVYCGIYDSYLDNDNFNTAKGFNYHQGPEWLWPVGYFLRAKLYFAKEMGKETYDQTVNLVKNVLSRHSIHLERSPWKGLPQLTNENGQHCQYSCESQAISMAPMLEVFSGQVEDSCEDMQPHHSGLSPQTEPAPYTVTADHSDYRLGEEVKVQLHAPASTPFIGFLLQAREVGSRSTVGTFTLGAGTAQLITCDQRPNSSVSHRSTSLKTSIQVTWRSEASGNAKPIKFHASFVQNYRIFWVDVKSPTMTFTNDSTTPPSTTITMHQPSPFAISISRADCGVTKVCFSQPSNCDPTASADCYFMSAMMLSYTDAAFHYEMTGLSDGYISFGFSDDQIMGNDDIYICGIGRNGLLQLQHAFSTGRSAPQDLPLGNVSDVRVSVQDGVISCSFTSINTFASLRTSGFNKTYHLMFAHGPTSNGQIQFHTGTFISTDKVDISRPQLVRKAGWPYIIKAHGALMLIAWMTTGSSGMMVARYLKGLSKRQKPCGKDVWFLVHIALMSVTVAATVFAGILSFSYVKAWSGGAHPVLGCLVIILSVIQPILALLRCGPEHPWRFLFNWSHAFNGVAIKALAVAATFTGLKIIDSTLDQWLIKVMGGAVGWEAFIYILFEVNLKLKVNNTDTLESILKTVDALLMALFLLGNSAFMITLLVGIGMV</sequence>
<dbReference type="Proteomes" id="UP001346869">
    <property type="component" value="Unassembled WGS sequence"/>
</dbReference>
<dbReference type="InterPro" id="IPR006593">
    <property type="entry name" value="Cyt_b561/ferric_Rdtase_TM"/>
</dbReference>
<dbReference type="InterPro" id="IPR002861">
    <property type="entry name" value="Reeler_dom"/>
</dbReference>
<comment type="function">
    <text evidence="4">Multifunctional enzyme acting as 1,4-alpha-D-glucan:1,4-alpha-D-glucan 4-alpha-D-glycosyltransferase and amylo-1,6-glucosidase in glycogen degradation.</text>
</comment>
<dbReference type="InterPro" id="IPR032788">
    <property type="entry name" value="AGL_central"/>
</dbReference>
<dbReference type="GO" id="GO:0005737">
    <property type="term" value="C:cytoplasm"/>
    <property type="evidence" value="ECO:0007669"/>
    <property type="project" value="UniProtKB-SubCell"/>
</dbReference>
<keyword evidence="11" id="KW-0813">Transport</keyword>
<dbReference type="CDD" id="cd09628">
    <property type="entry name" value="DOMON_SDR_2_like"/>
    <property type="match status" value="1"/>
</dbReference>
<keyword evidence="21 28" id="KW-0472">Membrane</keyword>
<feature type="transmembrane region" description="Helical" evidence="28">
    <location>
        <begin position="1430"/>
        <end position="1450"/>
    </location>
</feature>
<comment type="subcellular location">
    <subcellularLocation>
        <location evidence="6">Cytoplasm</location>
    </subcellularLocation>
    <subcellularLocation>
        <location evidence="5">Membrane</location>
        <topology evidence="5">Multi-pass membrane protein</topology>
    </subcellularLocation>
</comment>
<accession>A0AAN7WUZ9</accession>
<feature type="transmembrane region" description="Helical" evidence="28">
    <location>
        <begin position="1364"/>
        <end position="1386"/>
    </location>
</feature>
<evidence type="ECO:0000256" key="9">
    <source>
        <dbReference type="ARBA" id="ARBA00012778"/>
    </source>
</evidence>
<comment type="catalytic activity">
    <reaction evidence="2">
        <text>Hydrolysis of (1-&gt;6)-alpha-D-glucosidic branch linkages in glycogen phosphorylase limit dextrin.</text>
        <dbReference type="EC" id="3.2.1.33"/>
    </reaction>
</comment>
<evidence type="ECO:0000256" key="25">
    <source>
        <dbReference type="ARBA" id="ARBA00025780"/>
    </source>
</evidence>
<evidence type="ECO:0000256" key="26">
    <source>
        <dbReference type="ARBA" id="ARBA00031477"/>
    </source>
</evidence>
<evidence type="ECO:0000256" key="15">
    <source>
        <dbReference type="ARBA" id="ARBA00022692"/>
    </source>
</evidence>
<dbReference type="PANTHER" id="PTHR10569">
    <property type="entry name" value="GLYCOGEN DEBRANCHING ENZYME"/>
    <property type="match status" value="1"/>
</dbReference>
<comment type="similarity">
    <text evidence="25">Belongs to the glycogen debranching enzyme family.</text>
</comment>
<evidence type="ECO:0000256" key="16">
    <source>
        <dbReference type="ARBA" id="ARBA00022801"/>
    </source>
</evidence>
<feature type="domain" description="Reelin" evidence="31">
    <location>
        <begin position="940"/>
        <end position="1103"/>
    </location>
</feature>
<dbReference type="GO" id="GO:0005980">
    <property type="term" value="P:glycogen catabolic process"/>
    <property type="evidence" value="ECO:0007669"/>
    <property type="project" value="InterPro"/>
</dbReference>
<evidence type="ECO:0000256" key="23">
    <source>
        <dbReference type="ARBA" id="ARBA00023268"/>
    </source>
</evidence>
<comment type="cofactor">
    <cofactor evidence="3">
        <name>heme b</name>
        <dbReference type="ChEBI" id="CHEBI:60344"/>
    </cofactor>
</comment>
<evidence type="ECO:0000259" key="31">
    <source>
        <dbReference type="PROSITE" id="PS51019"/>
    </source>
</evidence>
<keyword evidence="23" id="KW-0511">Multifunctional enzyme</keyword>
<evidence type="ECO:0000256" key="5">
    <source>
        <dbReference type="ARBA" id="ARBA00004141"/>
    </source>
</evidence>
<reference evidence="32 33" key="1">
    <citation type="journal article" date="2023" name="Genes (Basel)">
        <title>Chromosome-Level Genome Assembly and Circadian Gene Repertoire of the Patagonia Blennie Eleginops maclovinus-The Closest Ancestral Proxy of Antarctic Cryonotothenioids.</title>
        <authorList>
            <person name="Cheng C.C."/>
            <person name="Rivera-Colon A.G."/>
            <person name="Minhas B.F."/>
            <person name="Wilson L."/>
            <person name="Rayamajhi N."/>
            <person name="Vargas-Chacoff L."/>
            <person name="Catchen J.M."/>
        </authorList>
    </citation>
    <scope>NUCLEOTIDE SEQUENCE [LARGE SCALE GENOMIC DNA]</scope>
    <source>
        <strain evidence="32">JMC-PN-2008</strain>
    </source>
</reference>
<dbReference type="InterPro" id="IPR005018">
    <property type="entry name" value="DOMON_domain"/>
</dbReference>
<dbReference type="GO" id="GO:0005978">
    <property type="term" value="P:glycogen biosynthetic process"/>
    <property type="evidence" value="ECO:0007669"/>
    <property type="project" value="UniProtKB-KW"/>
</dbReference>
<comment type="similarity">
    <text evidence="7">Belongs to the FRRS1 family.</text>
</comment>
<evidence type="ECO:0000256" key="11">
    <source>
        <dbReference type="ARBA" id="ARBA00022448"/>
    </source>
</evidence>
<evidence type="ECO:0000256" key="8">
    <source>
        <dbReference type="ARBA" id="ARBA00012560"/>
    </source>
</evidence>
<evidence type="ECO:0000256" key="24">
    <source>
        <dbReference type="ARBA" id="ARBA00023295"/>
    </source>
</evidence>
<dbReference type="Pfam" id="PF02014">
    <property type="entry name" value="Reeler"/>
    <property type="match status" value="1"/>
</dbReference>
<dbReference type="InterPro" id="IPR042307">
    <property type="entry name" value="Reeler_sf"/>
</dbReference>
<feature type="transmembrane region" description="Helical" evidence="28">
    <location>
        <begin position="1331"/>
        <end position="1358"/>
    </location>
</feature>
<dbReference type="FunFam" id="1.50.10.10:FF:000039">
    <property type="entry name" value="Glycogen debranching enzyme Gdb1, putative"/>
    <property type="match status" value="1"/>
</dbReference>
<evidence type="ECO:0000256" key="14">
    <source>
        <dbReference type="ARBA" id="ARBA00022679"/>
    </source>
</evidence>
<dbReference type="CDD" id="cd08760">
    <property type="entry name" value="Cyt_b561_FRRS1_like"/>
    <property type="match status" value="1"/>
</dbReference>
<keyword evidence="13" id="KW-0328">Glycosyltransferase</keyword>
<evidence type="ECO:0000256" key="7">
    <source>
        <dbReference type="ARBA" id="ARBA00009195"/>
    </source>
</evidence>
<feature type="domain" description="DOMON" evidence="29">
    <location>
        <begin position="1139"/>
        <end position="1255"/>
    </location>
</feature>
<evidence type="ECO:0000256" key="27">
    <source>
        <dbReference type="SAM" id="MobiDB-lite"/>
    </source>
</evidence>
<gene>
    <name evidence="32" type="ORF">PBY51_014270</name>
</gene>
<comment type="caution">
    <text evidence="32">The sequence shown here is derived from an EMBL/GenBank/DDBJ whole genome shotgun (WGS) entry which is preliminary data.</text>
</comment>
<dbReference type="PROSITE" id="PS50836">
    <property type="entry name" value="DOMON"/>
    <property type="match status" value="1"/>
</dbReference>
<dbReference type="GO" id="GO:0016020">
    <property type="term" value="C:membrane"/>
    <property type="evidence" value="ECO:0007669"/>
    <property type="project" value="UniProtKB-SubCell"/>
</dbReference>
<dbReference type="GO" id="GO:0004135">
    <property type="term" value="F:amylo-alpha-1,6-glucosidase activity"/>
    <property type="evidence" value="ECO:0007669"/>
    <property type="project" value="UniProtKB-EC"/>
</dbReference>
<evidence type="ECO:0000256" key="10">
    <source>
        <dbReference type="ARBA" id="ARBA00020723"/>
    </source>
</evidence>
<evidence type="ECO:0000313" key="32">
    <source>
        <dbReference type="EMBL" id="KAK5849980.1"/>
    </source>
</evidence>
<protein>
    <recommendedName>
        <fullName evidence="10">Glycogen debranching enzyme</fullName>
        <ecNumber evidence="8">2.4.1.25</ecNumber>
        <ecNumber evidence="9">3.2.1.33</ecNumber>
    </recommendedName>
    <alternativeName>
        <fullName evidence="26">Glycogen debrancher</fullName>
    </alternativeName>
</protein>
<keyword evidence="22" id="KW-0325">Glycoprotein</keyword>